<feature type="transmembrane region" description="Helical" evidence="2">
    <location>
        <begin position="64"/>
        <end position="84"/>
    </location>
</feature>
<sequence>MAGNSSRNSIPFEPRQKKKKKEKKAPATNTSSVKNPEKQKKRSNDASLSAIPDSVSKRMIKRMAIFSGIPTGLGMSSFFVFYWIVSHDWLDIPTAAVGAVSLGLFGLGVLGLSYGIFSSSWDEHRAGGWWGWQEFTQNLGRTIQAWRSARQEARND</sequence>
<dbReference type="PANTHER" id="PTHR34575:SF1">
    <property type="entry name" value="PROTEIN PAM68, CHLOROPLASTIC"/>
    <property type="match status" value="1"/>
</dbReference>
<dbReference type="EMBL" id="AAXW01000013">
    <property type="protein sequence ID" value="EAZ91554.1"/>
    <property type="molecule type" value="Genomic_DNA"/>
</dbReference>
<feature type="transmembrane region" description="Helical" evidence="2">
    <location>
        <begin position="96"/>
        <end position="117"/>
    </location>
</feature>
<dbReference type="eggNOG" id="ENOG50314X7">
    <property type="taxonomic scope" value="Bacteria"/>
</dbReference>
<dbReference type="Pfam" id="PF11947">
    <property type="entry name" value="DUF3464"/>
    <property type="match status" value="1"/>
</dbReference>
<protein>
    <recommendedName>
        <fullName evidence="5">DUF3464 family protein</fullName>
    </recommendedName>
</protein>
<dbReference type="AlphaFoldDB" id="A3IPR4"/>
<keyword evidence="4" id="KW-1185">Reference proteome</keyword>
<keyword evidence="2" id="KW-1133">Transmembrane helix</keyword>
<dbReference type="RefSeq" id="WP_008275382.1">
    <property type="nucleotide sequence ID" value="NZ_AAXW01000013.1"/>
</dbReference>
<feature type="region of interest" description="Disordered" evidence="1">
    <location>
        <begin position="1"/>
        <end position="48"/>
    </location>
</feature>
<evidence type="ECO:0000256" key="2">
    <source>
        <dbReference type="SAM" id="Phobius"/>
    </source>
</evidence>
<comment type="caution">
    <text evidence="3">The sequence shown here is derived from an EMBL/GenBank/DDBJ whole genome shotgun (WGS) entry which is preliminary data.</text>
</comment>
<name>A3IPR4_9CHRO</name>
<accession>A3IPR4</accession>
<reference evidence="3 4" key="1">
    <citation type="submission" date="2007-03" db="EMBL/GenBank/DDBJ databases">
        <authorList>
            <person name="Stal L."/>
            <person name="Ferriera S."/>
            <person name="Johnson J."/>
            <person name="Kravitz S."/>
            <person name="Beeson K."/>
            <person name="Sutton G."/>
            <person name="Rogers Y.-H."/>
            <person name="Friedman R."/>
            <person name="Frazier M."/>
            <person name="Venter J.C."/>
        </authorList>
    </citation>
    <scope>NUCLEOTIDE SEQUENCE [LARGE SCALE GENOMIC DNA]</scope>
    <source>
        <strain evidence="3 4">CCY0110</strain>
    </source>
</reference>
<evidence type="ECO:0000313" key="4">
    <source>
        <dbReference type="Proteomes" id="UP000003781"/>
    </source>
</evidence>
<proteinExistence type="predicted"/>
<gene>
    <name evidence="3" type="ORF">CY0110_13576</name>
</gene>
<evidence type="ECO:0000313" key="3">
    <source>
        <dbReference type="EMBL" id="EAZ91554.1"/>
    </source>
</evidence>
<organism evidence="3 4">
    <name type="scientific">Crocosphaera chwakensis CCY0110</name>
    <dbReference type="NCBI Taxonomy" id="391612"/>
    <lineage>
        <taxon>Bacteria</taxon>
        <taxon>Bacillati</taxon>
        <taxon>Cyanobacteriota</taxon>
        <taxon>Cyanophyceae</taxon>
        <taxon>Oscillatoriophycideae</taxon>
        <taxon>Chroococcales</taxon>
        <taxon>Aphanothecaceae</taxon>
        <taxon>Crocosphaera</taxon>
        <taxon>Crocosphaera chwakensis</taxon>
    </lineage>
</organism>
<dbReference type="InterPro" id="IPR021855">
    <property type="entry name" value="PAM68-like"/>
</dbReference>
<keyword evidence="2" id="KW-0812">Transmembrane</keyword>
<dbReference type="Proteomes" id="UP000003781">
    <property type="component" value="Unassembled WGS sequence"/>
</dbReference>
<feature type="compositionally biased region" description="Basic and acidic residues" evidence="1">
    <location>
        <begin position="35"/>
        <end position="44"/>
    </location>
</feature>
<keyword evidence="2" id="KW-0472">Membrane</keyword>
<dbReference type="PANTHER" id="PTHR34575">
    <property type="entry name" value="PROTEIN PAM68, CHLOROPLASTIC"/>
    <property type="match status" value="1"/>
</dbReference>
<evidence type="ECO:0000256" key="1">
    <source>
        <dbReference type="SAM" id="MobiDB-lite"/>
    </source>
</evidence>
<evidence type="ECO:0008006" key="5">
    <source>
        <dbReference type="Google" id="ProtNLM"/>
    </source>
</evidence>
<dbReference type="OrthoDB" id="467509at2"/>